<dbReference type="InterPro" id="IPR046331">
    <property type="entry name" value="GPAM1-like"/>
</dbReference>
<comment type="caution">
    <text evidence="3">The sequence shown here is derived from an EMBL/GenBank/DDBJ whole genome shotgun (WGS) entry which is preliminary data.</text>
</comment>
<feature type="region of interest" description="Disordered" evidence="1">
    <location>
        <begin position="1"/>
        <end position="279"/>
    </location>
</feature>
<feature type="compositionally biased region" description="Low complexity" evidence="1">
    <location>
        <begin position="185"/>
        <end position="198"/>
    </location>
</feature>
<dbReference type="Pfam" id="PF12572">
    <property type="entry name" value="DUF3752"/>
    <property type="match status" value="1"/>
</dbReference>
<name>A0ABR3RY99_9PLEO</name>
<feature type="compositionally biased region" description="Basic and acidic residues" evidence="1">
    <location>
        <begin position="260"/>
        <end position="270"/>
    </location>
</feature>
<feature type="compositionally biased region" description="Acidic residues" evidence="1">
    <location>
        <begin position="75"/>
        <end position="84"/>
    </location>
</feature>
<sequence length="279" mass="29995">MPRDDEDDRAPSPDTSDKRRRVAGPALPPSAASRSSSPDSDAGPAPPPSSKPTRVVGPAAPPAPLDERPPNPPSDDSDSSDDDFGPAPPPAGATHSAYTDNAPAKSAFDTNPQFAEAPKKAQRDDWMTMPPTQDDLAARLDPSKQRARKFNSGKSAGSGGGMSSAWTETPEQKLKRLQDEALGITTASSNTPAAASSGRSKEEERRARKMREKIDASRGKSLVDQHQNKKKIEEDDPSKRAFDYEKDMAVQGNLNHKQKREMLSKSKGFGDRFSSGSFL</sequence>
<dbReference type="Proteomes" id="UP001521222">
    <property type="component" value="Unassembled WGS sequence"/>
</dbReference>
<protein>
    <recommendedName>
        <fullName evidence="2">DUF3752 domain-containing protein</fullName>
    </recommendedName>
</protein>
<keyword evidence="4" id="KW-1185">Reference proteome</keyword>
<proteinExistence type="predicted"/>
<evidence type="ECO:0000259" key="2">
    <source>
        <dbReference type="Pfam" id="PF12572"/>
    </source>
</evidence>
<dbReference type="InterPro" id="IPR022226">
    <property type="entry name" value="DUF3752"/>
</dbReference>
<feature type="compositionally biased region" description="Basic and acidic residues" evidence="1">
    <location>
        <begin position="1"/>
        <end position="17"/>
    </location>
</feature>
<feature type="compositionally biased region" description="Basic and acidic residues" evidence="1">
    <location>
        <begin position="170"/>
        <end position="179"/>
    </location>
</feature>
<evidence type="ECO:0000313" key="3">
    <source>
        <dbReference type="EMBL" id="KAL1609414.1"/>
    </source>
</evidence>
<evidence type="ECO:0000313" key="4">
    <source>
        <dbReference type="Proteomes" id="UP001521222"/>
    </source>
</evidence>
<dbReference type="EMBL" id="JAKIXB020000004">
    <property type="protein sequence ID" value="KAL1609414.1"/>
    <property type="molecule type" value="Genomic_DNA"/>
</dbReference>
<feature type="domain" description="DUF3752" evidence="2">
    <location>
        <begin position="130"/>
        <end position="274"/>
    </location>
</feature>
<evidence type="ECO:0000256" key="1">
    <source>
        <dbReference type="SAM" id="MobiDB-lite"/>
    </source>
</evidence>
<feature type="compositionally biased region" description="Basic and acidic residues" evidence="1">
    <location>
        <begin position="117"/>
        <end position="126"/>
    </location>
</feature>
<feature type="compositionally biased region" description="Low complexity" evidence="1">
    <location>
        <begin position="23"/>
        <end position="43"/>
    </location>
</feature>
<accession>A0ABR3RY99</accession>
<reference evidence="3 4" key="1">
    <citation type="submission" date="2024-02" db="EMBL/GenBank/DDBJ databases">
        <title>De novo assembly and annotation of 12 fungi associated with fruit tree decline syndrome in Ontario, Canada.</title>
        <authorList>
            <person name="Sulman M."/>
            <person name="Ellouze W."/>
            <person name="Ilyukhin E."/>
        </authorList>
    </citation>
    <scope>NUCLEOTIDE SEQUENCE [LARGE SCALE GENOMIC DNA]</scope>
    <source>
        <strain evidence="3 4">M97-236</strain>
    </source>
</reference>
<gene>
    <name evidence="3" type="ORF">SLS59_001780</name>
</gene>
<dbReference type="PANTHER" id="PTHR46370">
    <property type="entry name" value="GPALPP MOTIFS-CONTAINING PROTEIN 1"/>
    <property type="match status" value="1"/>
</dbReference>
<dbReference type="PANTHER" id="PTHR46370:SF1">
    <property type="entry name" value="GPALPP MOTIFS-CONTAINING PROTEIN 1"/>
    <property type="match status" value="1"/>
</dbReference>
<feature type="compositionally biased region" description="Basic and acidic residues" evidence="1">
    <location>
        <begin position="199"/>
        <end position="248"/>
    </location>
</feature>
<organism evidence="3 4">
    <name type="scientific">Nothophoma quercina</name>
    <dbReference type="NCBI Taxonomy" id="749835"/>
    <lineage>
        <taxon>Eukaryota</taxon>
        <taxon>Fungi</taxon>
        <taxon>Dikarya</taxon>
        <taxon>Ascomycota</taxon>
        <taxon>Pezizomycotina</taxon>
        <taxon>Dothideomycetes</taxon>
        <taxon>Pleosporomycetidae</taxon>
        <taxon>Pleosporales</taxon>
        <taxon>Pleosporineae</taxon>
        <taxon>Didymellaceae</taxon>
        <taxon>Nothophoma</taxon>
    </lineage>
</organism>